<gene>
    <name evidence="3" type="ORF">ABL78_4568</name>
</gene>
<name>A0A0N1IK52_LEPSE</name>
<feature type="compositionally biased region" description="Polar residues" evidence="1">
    <location>
        <begin position="817"/>
        <end position="827"/>
    </location>
</feature>
<feature type="compositionally biased region" description="Polar residues" evidence="1">
    <location>
        <begin position="799"/>
        <end position="810"/>
    </location>
</feature>
<keyword evidence="2" id="KW-0732">Signal</keyword>
<evidence type="ECO:0000313" key="4">
    <source>
        <dbReference type="Proteomes" id="UP000038009"/>
    </source>
</evidence>
<dbReference type="AlphaFoldDB" id="A0A0N1IK52"/>
<organism evidence="3 4">
    <name type="scientific">Leptomonas seymouri</name>
    <dbReference type="NCBI Taxonomy" id="5684"/>
    <lineage>
        <taxon>Eukaryota</taxon>
        <taxon>Discoba</taxon>
        <taxon>Euglenozoa</taxon>
        <taxon>Kinetoplastea</taxon>
        <taxon>Metakinetoplastina</taxon>
        <taxon>Trypanosomatida</taxon>
        <taxon>Trypanosomatidae</taxon>
        <taxon>Leishmaniinae</taxon>
        <taxon>Leptomonas</taxon>
    </lineage>
</organism>
<feature type="region of interest" description="Disordered" evidence="1">
    <location>
        <begin position="424"/>
        <end position="452"/>
    </location>
</feature>
<evidence type="ECO:0000256" key="2">
    <source>
        <dbReference type="SAM" id="SignalP"/>
    </source>
</evidence>
<sequence length="1122" mass="122315">MRLLRLTSVTLPPFLLLLPANGSITAAADVATFSTRPAGLEQHEHEHVLKISSKGRHALSAKRLTPGVLRQLQSDSTLSVSHAMLRHVGFSNCSGAYASLRTSARPWCTTAEPLRASPAFSGSDEALKAMVLECIPRAPLYATTSAVQALVLQYEATQPTWGPPFSDAESQVDGDEKPQQLQRHRSRSSAGAFKGKVSMGSSVSASAPPCFSVNEGRLRRIRNSYGSFKGLMLAMALERLDGGGLRGNRSAEEGCHAANEAEEVGEVYRGGGRYGVYLSVDLMFATVASSALEAGLVFSNAYEPLTAQELFELQAALHDADPPASRKATSSKQARQPGSAEHSSSNAPTASGGDAVLDAVDVVVPEDYCCPLMPTSENALSRRERQVQQRSKLLSKTLRLRSVKSAEALIGLYIPYFGDDFTPPPPPPDLTASAAATTNAASPSPAQGKGAPAVVVPSTNTFTPLQIEALLPTFFVPMDALLPQLPAGYNAAHVRAIFSETGAVETVQVGGKSFIRFHGGKRGEGFSKDMLHTQQGCFDTVEPHDVIAEKAAPQQEHPSSSHAGSTETEMKLRRYIASFKPDPYLLHAFLPRFARPFQWVSLYDLVQHAPAAVQEKLLPLRQQLTLLYFAQQQQRVQFTSQNGGGVSLCCPPIRSLREETTPLPRVLAELRARVAKRGAVYVEELENDAELSLSDYTKRHIIAYFGTLRRFLFQHASVFRLSVFTSPATLYEASNQKAEEKEDEGGTQRATAAQGVASPAQTSSLAATAAGDTPAYGRHADGTDSGTSLSSLPRPGTGFITSASLPFQHNSADDSQQHAGESGASSDLHTDALRDVNFSGITHEEALLDADGFPGWLASRDLAVQLEDEAQLRDQHRVPLEERLETLEAKRARSNTRKARRRLAATANPNSPFSDPAVLLDAILRYLPPTRHVSLKALLAALPMSMRDFLPNDYVALFRNAPSKVQLFEYRRKNHLRVMRPGLPLPDGRLRASYTDEELLHLIAAQLPHGQSKHAVTIYGNLPYGARETVRLRHRHLVTFVERYPQYFVVVYKDVMKDLKHMARILLLEPPPMPENWSASDDALGSSMTAEELEAVKKADRAMLLSELSPELRETIESRRDV</sequence>
<accession>A0A0N1IK52</accession>
<evidence type="ECO:0008006" key="5">
    <source>
        <dbReference type="Google" id="ProtNLM"/>
    </source>
</evidence>
<dbReference type="OrthoDB" id="273475at2759"/>
<feature type="chain" id="PRO_5005874009" description="F-box domain-containing protein" evidence="2">
    <location>
        <begin position="28"/>
        <end position="1122"/>
    </location>
</feature>
<protein>
    <recommendedName>
        <fullName evidence="5">F-box domain-containing protein</fullName>
    </recommendedName>
</protein>
<evidence type="ECO:0000256" key="1">
    <source>
        <dbReference type="SAM" id="MobiDB-lite"/>
    </source>
</evidence>
<proteinExistence type="predicted"/>
<feature type="compositionally biased region" description="Basic and acidic residues" evidence="1">
    <location>
        <begin position="737"/>
        <end position="746"/>
    </location>
</feature>
<feature type="region of interest" description="Disordered" evidence="1">
    <location>
        <begin position="162"/>
        <end position="194"/>
    </location>
</feature>
<evidence type="ECO:0000313" key="3">
    <source>
        <dbReference type="EMBL" id="KPI86382.1"/>
    </source>
</evidence>
<dbReference type="EMBL" id="LJSK01000134">
    <property type="protein sequence ID" value="KPI86382.1"/>
    <property type="molecule type" value="Genomic_DNA"/>
</dbReference>
<keyword evidence="4" id="KW-1185">Reference proteome</keyword>
<feature type="signal peptide" evidence="2">
    <location>
        <begin position="1"/>
        <end position="27"/>
    </location>
</feature>
<feature type="region of interest" description="Disordered" evidence="1">
    <location>
        <begin position="733"/>
        <end position="827"/>
    </location>
</feature>
<dbReference type="Proteomes" id="UP000038009">
    <property type="component" value="Unassembled WGS sequence"/>
</dbReference>
<dbReference type="OMA" id="PQYFVVV"/>
<feature type="region of interest" description="Disordered" evidence="1">
    <location>
        <begin position="321"/>
        <end position="353"/>
    </location>
</feature>
<feature type="compositionally biased region" description="Polar residues" evidence="1">
    <location>
        <begin position="327"/>
        <end position="349"/>
    </location>
</feature>
<feature type="compositionally biased region" description="Low complexity" evidence="1">
    <location>
        <begin position="430"/>
        <end position="446"/>
    </location>
</feature>
<reference evidence="3 4" key="1">
    <citation type="journal article" date="2015" name="PLoS Pathog.">
        <title>Leptomonas seymouri: Adaptations to the Dixenous Life Cycle Analyzed by Genome Sequencing, Transcriptome Profiling and Co-infection with Leishmania donovani.</title>
        <authorList>
            <person name="Kraeva N."/>
            <person name="Butenko A."/>
            <person name="Hlavacova J."/>
            <person name="Kostygov A."/>
            <person name="Myskova J."/>
            <person name="Grybchuk D."/>
            <person name="Lestinova T."/>
            <person name="Votypka J."/>
            <person name="Volf P."/>
            <person name="Opperdoes F."/>
            <person name="Flegontov P."/>
            <person name="Lukes J."/>
            <person name="Yurchenko V."/>
        </authorList>
    </citation>
    <scope>NUCLEOTIDE SEQUENCE [LARGE SCALE GENOMIC DNA]</scope>
    <source>
        <strain evidence="3 4">ATCC 30220</strain>
    </source>
</reference>
<comment type="caution">
    <text evidence="3">The sequence shown here is derived from an EMBL/GenBank/DDBJ whole genome shotgun (WGS) entry which is preliminary data.</text>
</comment>
<dbReference type="VEuPathDB" id="TriTrypDB:Lsey_0134_0150"/>